<dbReference type="EMBL" id="CP007044">
    <property type="protein sequence ID" value="AHG20252.1"/>
    <property type="molecule type" value="Genomic_DNA"/>
</dbReference>
<feature type="transmembrane region" description="Helical" evidence="7">
    <location>
        <begin position="420"/>
        <end position="442"/>
    </location>
</feature>
<accession>W0LD93</accession>
<comment type="similarity">
    <text evidence="2">Belongs to the ABC-4 integral membrane protein family. LolC/E subfamily.</text>
</comment>
<dbReference type="AlphaFoldDB" id="W0LD93"/>
<evidence type="ECO:0000256" key="3">
    <source>
        <dbReference type="ARBA" id="ARBA00022475"/>
    </source>
</evidence>
<dbReference type="KEGG" id="sfo:Z042_11900"/>
<dbReference type="PANTHER" id="PTHR30489">
    <property type="entry name" value="LIPOPROTEIN-RELEASING SYSTEM TRANSMEMBRANE PROTEIN LOLE"/>
    <property type="match status" value="1"/>
</dbReference>
<sequence length="463" mass="51395">MQTFKLALRNLLRNRRRTLSTFCAITVGAVGILLFGGYNRSIEYSLQTTFIRDTGHLQIQHKDYLLYGTANPTEYSVKHYQKIMAQIEQDPELHKMMVVKTPVLTLNGIAGHYAAGTSRPVLIYGREAAGQAALNDWDEYHLGKGNIKNTLSEQIPDSAVIGTGVARILQLCNFAANQPCGNSPPFSTEVNTEELPDDLMSLVQQTREVRESTTGDQIELLAASVGGAPNIIRVQVEGTQPQAARELDDSYVGIHLAQAQQLAFGRDQPGVTAITLQLRSTAQLEEARSRLLHLFQTSLADEPLAVYDFAQLQPLYHQILDMFSKMFHFLLALILCIALFTVSNTMSMAVLERTVEIGTLRAMGLKRQDIQRLFLNEGILLGIIGCTVGIIIALLLAYLINHSGLTWHPPGVIWPIPVKIRIWGEWTMLLGVLLIMMVAAVFSSWWPARRAANVHIVQALHHA</sequence>
<dbReference type="InterPro" id="IPR051447">
    <property type="entry name" value="Lipoprotein-release_system"/>
</dbReference>
<evidence type="ECO:0000313" key="10">
    <source>
        <dbReference type="Proteomes" id="UP000019030"/>
    </source>
</evidence>
<evidence type="ECO:0000256" key="6">
    <source>
        <dbReference type="ARBA" id="ARBA00023136"/>
    </source>
</evidence>
<dbReference type="Pfam" id="PF02687">
    <property type="entry name" value="FtsX"/>
    <property type="match status" value="1"/>
</dbReference>
<keyword evidence="5 7" id="KW-1133">Transmembrane helix</keyword>
<keyword evidence="3" id="KW-1003">Cell membrane</keyword>
<reference evidence="9 10" key="1">
    <citation type="submission" date="2014-01" db="EMBL/GenBank/DDBJ databases">
        <title>Isolation of Serratia multitudinisentens RB-25 from Ex-Landfill site.</title>
        <authorList>
            <person name="Robson E.H.J."/>
        </authorList>
    </citation>
    <scope>NUCLEOTIDE SEQUENCE [LARGE SCALE GENOMIC DNA]</scope>
    <source>
        <strain evidence="9 10">RB-25</strain>
    </source>
</reference>
<protein>
    <recommendedName>
        <fullName evidence="8">ABC3 transporter permease C-terminal domain-containing protein</fullName>
    </recommendedName>
</protein>
<evidence type="ECO:0000256" key="5">
    <source>
        <dbReference type="ARBA" id="ARBA00022989"/>
    </source>
</evidence>
<gene>
    <name evidence="9" type="ORF">Z042_11900</name>
</gene>
<dbReference type="InterPro" id="IPR003838">
    <property type="entry name" value="ABC3_permease_C"/>
</dbReference>
<feature type="transmembrane region" description="Helical" evidence="7">
    <location>
        <begin position="326"/>
        <end position="352"/>
    </location>
</feature>
<dbReference type="PANTHER" id="PTHR30489:SF0">
    <property type="entry name" value="LIPOPROTEIN-RELEASING SYSTEM TRANSMEMBRANE PROTEIN LOLE"/>
    <property type="match status" value="1"/>
</dbReference>
<dbReference type="HOGENOM" id="CLU_000604_8_6_6"/>
<proteinExistence type="inferred from homology"/>
<dbReference type="GO" id="GO:0044874">
    <property type="term" value="P:lipoprotein localization to outer membrane"/>
    <property type="evidence" value="ECO:0007669"/>
    <property type="project" value="TreeGrafter"/>
</dbReference>
<organism evidence="9 10">
    <name type="scientific">Chania multitudinisentens RB-25</name>
    <dbReference type="NCBI Taxonomy" id="1441930"/>
    <lineage>
        <taxon>Bacteria</taxon>
        <taxon>Pseudomonadati</taxon>
        <taxon>Pseudomonadota</taxon>
        <taxon>Gammaproteobacteria</taxon>
        <taxon>Enterobacterales</taxon>
        <taxon>Yersiniaceae</taxon>
        <taxon>Chania</taxon>
    </lineage>
</organism>
<evidence type="ECO:0000256" key="1">
    <source>
        <dbReference type="ARBA" id="ARBA00004651"/>
    </source>
</evidence>
<evidence type="ECO:0000256" key="7">
    <source>
        <dbReference type="SAM" id="Phobius"/>
    </source>
</evidence>
<dbReference type="PATRIC" id="fig|1441930.4.peg.2361"/>
<evidence type="ECO:0000256" key="2">
    <source>
        <dbReference type="ARBA" id="ARBA00005236"/>
    </source>
</evidence>
<dbReference type="STRING" id="1441930.Z042_11900"/>
<evidence type="ECO:0000313" key="9">
    <source>
        <dbReference type="EMBL" id="AHG20252.1"/>
    </source>
</evidence>
<comment type="subcellular location">
    <subcellularLocation>
        <location evidence="1">Cell membrane</location>
        <topology evidence="1">Multi-pass membrane protein</topology>
    </subcellularLocation>
</comment>
<feature type="transmembrane region" description="Helical" evidence="7">
    <location>
        <begin position="21"/>
        <end position="38"/>
    </location>
</feature>
<dbReference type="eggNOG" id="COG4591">
    <property type="taxonomic scope" value="Bacteria"/>
</dbReference>
<name>W0LD93_9GAMM</name>
<keyword evidence="4 7" id="KW-0812">Transmembrane</keyword>
<evidence type="ECO:0000256" key="4">
    <source>
        <dbReference type="ARBA" id="ARBA00022692"/>
    </source>
</evidence>
<feature type="domain" description="ABC3 transporter permease C-terminal" evidence="8">
    <location>
        <begin position="329"/>
        <end position="454"/>
    </location>
</feature>
<reference evidence="9 10" key="2">
    <citation type="submission" date="2015-03" db="EMBL/GenBank/DDBJ databases">
        <authorList>
            <person name="Chan K.-G."/>
        </authorList>
    </citation>
    <scope>NUCLEOTIDE SEQUENCE [LARGE SCALE GENOMIC DNA]</scope>
    <source>
        <strain evidence="9 10">RB-25</strain>
    </source>
</reference>
<evidence type="ECO:0000259" key="8">
    <source>
        <dbReference type="Pfam" id="PF02687"/>
    </source>
</evidence>
<keyword evidence="10" id="KW-1185">Reference proteome</keyword>
<feature type="transmembrane region" description="Helical" evidence="7">
    <location>
        <begin position="373"/>
        <end position="400"/>
    </location>
</feature>
<dbReference type="GO" id="GO:0098797">
    <property type="term" value="C:plasma membrane protein complex"/>
    <property type="evidence" value="ECO:0007669"/>
    <property type="project" value="TreeGrafter"/>
</dbReference>
<keyword evidence="6 7" id="KW-0472">Membrane</keyword>
<dbReference type="Proteomes" id="UP000019030">
    <property type="component" value="Chromosome"/>
</dbReference>